<gene>
    <name evidence="5" type="ORF">UFOPK3423_00821</name>
</gene>
<sequence>MSFGGAPAPGFSTRWTPLPQGVALAADPDVLPAGFRAGGLAAGIKPSGGIDVGLLVCDESAVTSAARFTRSGTQAAPVLVTREHTRLDAIRTVVVNSGNANAATGAQGYQQAAKMQGAAAMTSGVGEDQVAVCSTGVIGQQLDAGKVVAGLAALRERLAPDGLVDFQRAIMTTDLFEKRAALEVTLPSGPVVRLSAQAKGAGMIQPSFATMLCFVQTDAALSVQTADLLLGVCVQRSFDRISVDGQLSTNDTVILQASGASGVTIEPESPDELRFGEALDTLLRHLALLIVRDGEGSVRTGRVIVRGGHGPNVERAARAVANSPLVKTALHGGDPNWGRIVQAVGMALVDTAPLPVDVAIEGVQVCVAGQAVPFDQGDLAARVEADEVEYVIGLPGDGFETEVFFSDLGHEYIRINAEYTT</sequence>
<dbReference type="PANTHER" id="PTHR23100">
    <property type="entry name" value="ARGININE BIOSYNTHESIS BIFUNCTIONAL PROTEIN ARGJ"/>
    <property type="match status" value="1"/>
</dbReference>
<dbReference type="GO" id="GO:0004042">
    <property type="term" value="F:L-glutamate N-acetyltransferase activity"/>
    <property type="evidence" value="ECO:0007669"/>
    <property type="project" value="TreeGrafter"/>
</dbReference>
<dbReference type="InterPro" id="IPR016117">
    <property type="entry name" value="ArgJ-like_dom_sf"/>
</dbReference>
<dbReference type="NCBIfam" id="TIGR00120">
    <property type="entry name" value="ArgJ"/>
    <property type="match status" value="1"/>
</dbReference>
<name>A0A6J7DPM6_9ZZZZ</name>
<dbReference type="Gene3D" id="3.10.20.340">
    <property type="entry name" value="ArgJ beta chain, C-terminal domain"/>
    <property type="match status" value="1"/>
</dbReference>
<dbReference type="PANTHER" id="PTHR23100:SF0">
    <property type="entry name" value="ARGININE BIOSYNTHESIS BIFUNCTIONAL PROTEIN ARGJ, MITOCHONDRIAL"/>
    <property type="match status" value="1"/>
</dbReference>
<dbReference type="GO" id="GO:0006592">
    <property type="term" value="P:ornithine biosynthetic process"/>
    <property type="evidence" value="ECO:0007669"/>
    <property type="project" value="TreeGrafter"/>
</dbReference>
<keyword evidence="3" id="KW-0068">Autocatalytic cleavage</keyword>
<organism evidence="5">
    <name type="scientific">freshwater metagenome</name>
    <dbReference type="NCBI Taxonomy" id="449393"/>
    <lineage>
        <taxon>unclassified sequences</taxon>
        <taxon>metagenomes</taxon>
        <taxon>ecological metagenomes</taxon>
    </lineage>
</organism>
<dbReference type="AlphaFoldDB" id="A0A6J7DPM6"/>
<dbReference type="HAMAP" id="MF_01106">
    <property type="entry name" value="ArgJ"/>
    <property type="match status" value="1"/>
</dbReference>
<dbReference type="InterPro" id="IPR042195">
    <property type="entry name" value="ArgJ_beta_C"/>
</dbReference>
<evidence type="ECO:0000256" key="1">
    <source>
        <dbReference type="ARBA" id="ARBA00006774"/>
    </source>
</evidence>
<dbReference type="CDD" id="cd02152">
    <property type="entry name" value="OAT"/>
    <property type="match status" value="1"/>
</dbReference>
<dbReference type="Gene3D" id="3.60.70.12">
    <property type="entry name" value="L-amino peptidase D-ALA esterase/amidase"/>
    <property type="match status" value="1"/>
</dbReference>
<comment type="similarity">
    <text evidence="1">Belongs to the ArgJ family.</text>
</comment>
<dbReference type="GO" id="GO:0006526">
    <property type="term" value="P:L-arginine biosynthetic process"/>
    <property type="evidence" value="ECO:0007669"/>
    <property type="project" value="InterPro"/>
</dbReference>
<proteinExistence type="inferred from homology"/>
<dbReference type="NCBIfam" id="NF003802">
    <property type="entry name" value="PRK05388.1"/>
    <property type="match status" value="1"/>
</dbReference>
<dbReference type="Pfam" id="PF01960">
    <property type="entry name" value="ArgJ"/>
    <property type="match status" value="1"/>
</dbReference>
<evidence type="ECO:0000256" key="3">
    <source>
        <dbReference type="ARBA" id="ARBA00022813"/>
    </source>
</evidence>
<protein>
    <submittedName>
        <fullName evidence="5">Unannotated protein</fullName>
    </submittedName>
</protein>
<keyword evidence="4" id="KW-0012">Acyltransferase</keyword>
<dbReference type="GO" id="GO:0004358">
    <property type="term" value="F:L-glutamate N-acetyltransferase activity, acting on acetyl-L-ornithine as donor"/>
    <property type="evidence" value="ECO:0007669"/>
    <property type="project" value="InterPro"/>
</dbReference>
<evidence type="ECO:0000256" key="4">
    <source>
        <dbReference type="ARBA" id="ARBA00023315"/>
    </source>
</evidence>
<dbReference type="InterPro" id="IPR002813">
    <property type="entry name" value="Arg_biosynth_ArgJ"/>
</dbReference>
<dbReference type="SUPFAM" id="SSF56266">
    <property type="entry name" value="DmpA/ArgJ-like"/>
    <property type="match status" value="1"/>
</dbReference>
<accession>A0A6J7DPM6</accession>
<evidence type="ECO:0000256" key="2">
    <source>
        <dbReference type="ARBA" id="ARBA00022679"/>
    </source>
</evidence>
<keyword evidence="2" id="KW-0808">Transferase</keyword>
<evidence type="ECO:0000313" key="5">
    <source>
        <dbReference type="EMBL" id="CAB4872547.1"/>
    </source>
</evidence>
<dbReference type="EMBL" id="CAFBLQ010000075">
    <property type="protein sequence ID" value="CAB4872547.1"/>
    <property type="molecule type" value="Genomic_DNA"/>
</dbReference>
<reference evidence="5" key="1">
    <citation type="submission" date="2020-05" db="EMBL/GenBank/DDBJ databases">
        <authorList>
            <person name="Chiriac C."/>
            <person name="Salcher M."/>
            <person name="Ghai R."/>
            <person name="Kavagutti S V."/>
        </authorList>
    </citation>
    <scope>NUCLEOTIDE SEQUENCE</scope>
</reference>